<accession>A0A9W9YZB2</accession>
<name>A0A9W9YZB2_9CNID</name>
<evidence type="ECO:0000313" key="1">
    <source>
        <dbReference type="EMBL" id="KAJ7372378.1"/>
    </source>
</evidence>
<dbReference type="Proteomes" id="UP001163046">
    <property type="component" value="Unassembled WGS sequence"/>
</dbReference>
<gene>
    <name evidence="1" type="ORF">OS493_019828</name>
</gene>
<reference evidence="1" key="1">
    <citation type="submission" date="2023-01" db="EMBL/GenBank/DDBJ databases">
        <title>Genome assembly of the deep-sea coral Lophelia pertusa.</title>
        <authorList>
            <person name="Herrera S."/>
            <person name="Cordes E."/>
        </authorList>
    </citation>
    <scope>NUCLEOTIDE SEQUENCE</scope>
    <source>
        <strain evidence="1">USNM1676648</strain>
        <tissue evidence="1">Polyp</tissue>
    </source>
</reference>
<dbReference type="AlphaFoldDB" id="A0A9W9YZB2"/>
<organism evidence="1 2">
    <name type="scientific">Desmophyllum pertusum</name>
    <dbReference type="NCBI Taxonomy" id="174260"/>
    <lineage>
        <taxon>Eukaryota</taxon>
        <taxon>Metazoa</taxon>
        <taxon>Cnidaria</taxon>
        <taxon>Anthozoa</taxon>
        <taxon>Hexacorallia</taxon>
        <taxon>Scleractinia</taxon>
        <taxon>Caryophylliina</taxon>
        <taxon>Caryophylliidae</taxon>
        <taxon>Desmophyllum</taxon>
    </lineage>
</organism>
<dbReference type="EMBL" id="MU826837">
    <property type="protein sequence ID" value="KAJ7372378.1"/>
    <property type="molecule type" value="Genomic_DNA"/>
</dbReference>
<sequence>MYMFNDHAFFISIRERKLSMEESLENRPIMCKACSLYLQKETFSMTRPNSNQ</sequence>
<proteinExistence type="predicted"/>
<keyword evidence="2" id="KW-1185">Reference proteome</keyword>
<evidence type="ECO:0000313" key="2">
    <source>
        <dbReference type="Proteomes" id="UP001163046"/>
    </source>
</evidence>
<protein>
    <submittedName>
        <fullName evidence="1">Uncharacterized protein</fullName>
    </submittedName>
</protein>
<comment type="caution">
    <text evidence="1">The sequence shown here is derived from an EMBL/GenBank/DDBJ whole genome shotgun (WGS) entry which is preliminary data.</text>
</comment>